<dbReference type="PANTHER" id="PTHR30250:SF10">
    <property type="entry name" value="LIPOPOLYSACCHARIDE BIOSYNTHESIS PROTEIN WZXC"/>
    <property type="match status" value="1"/>
</dbReference>
<dbReference type="InterPro" id="IPR050833">
    <property type="entry name" value="Poly_Biosynth_Transport"/>
</dbReference>
<dbReference type="AlphaFoldDB" id="I2B519"/>
<evidence type="ECO:0000313" key="8">
    <source>
        <dbReference type="EMBL" id="AFJ45623.1"/>
    </source>
</evidence>
<dbReference type="PATRIC" id="fig|630626.3.peg.490"/>
<feature type="transmembrane region" description="Helical" evidence="7">
    <location>
        <begin position="243"/>
        <end position="262"/>
    </location>
</feature>
<feature type="transmembrane region" description="Helical" evidence="7">
    <location>
        <begin position="72"/>
        <end position="95"/>
    </location>
</feature>
<dbReference type="Pfam" id="PF13440">
    <property type="entry name" value="Polysacc_synt_3"/>
    <property type="match status" value="1"/>
</dbReference>
<evidence type="ECO:0000313" key="9">
    <source>
        <dbReference type="Proteomes" id="UP000001955"/>
    </source>
</evidence>
<feature type="transmembrane region" description="Helical" evidence="7">
    <location>
        <begin position="186"/>
        <end position="204"/>
    </location>
</feature>
<protein>
    <submittedName>
        <fullName evidence="8">Putative polysaccharide biosynthesis protein</fullName>
    </submittedName>
</protein>
<gene>
    <name evidence="8" type="ordered locus">EBL_c04970</name>
</gene>
<organism evidence="8 9">
    <name type="scientific">Shimwellia blattae (strain ATCC 29907 / DSM 4481 / JCM 1650 / NBRC 105725 / CDC 9005-74)</name>
    <name type="common">Escherichia blattae</name>
    <dbReference type="NCBI Taxonomy" id="630626"/>
    <lineage>
        <taxon>Bacteria</taxon>
        <taxon>Pseudomonadati</taxon>
        <taxon>Pseudomonadota</taxon>
        <taxon>Gammaproteobacteria</taxon>
        <taxon>Enterobacterales</taxon>
        <taxon>Enterobacteriaceae</taxon>
        <taxon>Shimwellia</taxon>
    </lineage>
</organism>
<evidence type="ECO:0000256" key="5">
    <source>
        <dbReference type="ARBA" id="ARBA00022989"/>
    </source>
</evidence>
<reference evidence="8 9" key="1">
    <citation type="journal article" date="2012" name="J. Bacteriol.">
        <title>Complete genome sequence of the B12-producing Shimwellia blattae strain DSM 4481, isolated from a cockroach.</title>
        <authorList>
            <person name="Brzuszkiewicz E."/>
            <person name="Waschkowitz T."/>
            <person name="Wiezer A."/>
            <person name="Daniel R."/>
        </authorList>
    </citation>
    <scope>NUCLEOTIDE SEQUENCE [LARGE SCALE GENOMIC DNA]</scope>
    <source>
        <strain evidence="9">ATCC 29907 / DSM 4481 / JCM 1650 / NBRC 105725 / CDC 9005-74</strain>
    </source>
</reference>
<evidence type="ECO:0000256" key="4">
    <source>
        <dbReference type="ARBA" id="ARBA00022692"/>
    </source>
</evidence>
<dbReference type="EMBL" id="CP001560">
    <property type="protein sequence ID" value="AFJ45623.1"/>
    <property type="molecule type" value="Genomic_DNA"/>
</dbReference>
<evidence type="ECO:0000256" key="2">
    <source>
        <dbReference type="ARBA" id="ARBA00007430"/>
    </source>
</evidence>
<feature type="transmembrane region" description="Helical" evidence="7">
    <location>
        <begin position="306"/>
        <end position="331"/>
    </location>
</feature>
<comment type="similarity">
    <text evidence="2">Belongs to the polysaccharide synthase family.</text>
</comment>
<feature type="transmembrane region" description="Helical" evidence="7">
    <location>
        <begin position="9"/>
        <end position="27"/>
    </location>
</feature>
<comment type="subcellular location">
    <subcellularLocation>
        <location evidence="1">Cell membrane</location>
        <topology evidence="1">Multi-pass membrane protein</topology>
    </subcellularLocation>
</comment>
<feature type="transmembrane region" description="Helical" evidence="7">
    <location>
        <begin position="274"/>
        <end position="294"/>
    </location>
</feature>
<proteinExistence type="inferred from homology"/>
<feature type="transmembrane region" description="Helical" evidence="7">
    <location>
        <begin position="145"/>
        <end position="166"/>
    </location>
</feature>
<dbReference type="GO" id="GO:0005886">
    <property type="term" value="C:plasma membrane"/>
    <property type="evidence" value="ECO:0007669"/>
    <property type="project" value="UniProtKB-SubCell"/>
</dbReference>
<dbReference type="STRING" id="630626.EBL_c04970"/>
<evidence type="ECO:0000256" key="1">
    <source>
        <dbReference type="ARBA" id="ARBA00004651"/>
    </source>
</evidence>
<keyword evidence="3" id="KW-1003">Cell membrane</keyword>
<dbReference type="Proteomes" id="UP000001955">
    <property type="component" value="Chromosome"/>
</dbReference>
<keyword evidence="5 7" id="KW-1133">Transmembrane helix</keyword>
<evidence type="ECO:0000256" key="7">
    <source>
        <dbReference type="SAM" id="Phobius"/>
    </source>
</evidence>
<dbReference type="KEGG" id="ebt:EBL_c04970"/>
<dbReference type="eggNOG" id="COG2244">
    <property type="taxonomic scope" value="Bacteria"/>
</dbReference>
<feature type="transmembrane region" description="Helical" evidence="7">
    <location>
        <begin position="216"/>
        <end position="237"/>
    </location>
</feature>
<name>I2B519_SHIBC</name>
<dbReference type="PANTHER" id="PTHR30250">
    <property type="entry name" value="PST FAMILY PREDICTED COLANIC ACID TRANSPORTER"/>
    <property type="match status" value="1"/>
</dbReference>
<keyword evidence="9" id="KW-1185">Reference proteome</keyword>
<dbReference type="HOGENOM" id="CLU_821099_0_0_6"/>
<keyword evidence="6 7" id="KW-0472">Membrane</keyword>
<accession>I2B519</accession>
<evidence type="ECO:0000256" key="3">
    <source>
        <dbReference type="ARBA" id="ARBA00022475"/>
    </source>
</evidence>
<evidence type="ECO:0000256" key="6">
    <source>
        <dbReference type="ARBA" id="ARBA00023136"/>
    </source>
</evidence>
<sequence length="338" mass="38000">MSAFTKRTLISRILFFVVTIPLALNGFGVWSVVFGNLTQSFTAMLLVFFAVRHDIPRRLTLDFKLFKELFLFGFYVMLENILWSVLSRVFSLLLAAFHGTYALGLYNMASRLTDSILGVLNTVISRMALPLFSHVQDDNKKLHSVFHKATQIFNLVSMPAFAGMAFTSDKWVPIILGDNWSEAIPVIKIISVMYAIMYSRIFVGTAMKAVGESKRFMILSAISAFLSVLTVLLTKNYTLIETVFSWAVVRVVVTIPIGIYLMKLILNMKAMPQLRPVVVPFLSTIIMSAVLIFFNMSNIILFSNQVISLSMIVLIGGITYISSVFILRFLFSLFKGSV</sequence>
<keyword evidence="4 7" id="KW-0812">Transmembrane</keyword>